<protein>
    <submittedName>
        <fullName evidence="2">YncE family protein</fullName>
    </submittedName>
</protein>
<dbReference type="EMBL" id="JACOFV010000002">
    <property type="protein sequence ID" value="MBC3861000.1"/>
    <property type="molecule type" value="Genomic_DNA"/>
</dbReference>
<evidence type="ECO:0000313" key="3">
    <source>
        <dbReference type="Proteomes" id="UP000634011"/>
    </source>
</evidence>
<evidence type="ECO:0000313" key="2">
    <source>
        <dbReference type="EMBL" id="MBC3861000.1"/>
    </source>
</evidence>
<dbReference type="InterPro" id="IPR015943">
    <property type="entry name" value="WD40/YVTN_repeat-like_dom_sf"/>
</dbReference>
<keyword evidence="1" id="KW-0732">Signal</keyword>
<dbReference type="RefSeq" id="WP_186910949.1">
    <property type="nucleotide sequence ID" value="NZ_JACOFV010000002.1"/>
</dbReference>
<dbReference type="SUPFAM" id="SSF51004">
    <property type="entry name" value="C-terminal (heme d1) domain of cytochrome cd1-nitrite reductase"/>
    <property type="match status" value="1"/>
</dbReference>
<dbReference type="Proteomes" id="UP000634011">
    <property type="component" value="Unassembled WGS sequence"/>
</dbReference>
<dbReference type="AlphaFoldDB" id="A0A923KJS2"/>
<dbReference type="PANTHER" id="PTHR47197">
    <property type="entry name" value="PROTEIN NIRF"/>
    <property type="match status" value="1"/>
</dbReference>
<sequence length="326" mass="34926">MSLKKQVIASAILSGAALTATSAVGANDMPSWIQNWTLGTPSHWDYIDIDVLRHRLFLSRGDHVQVLDLPSGKTTGEIPNTNGVHGIAFAQDLKLGFTSNGKANTVTVFDLDTLAVKQEIKVSGTNPDAILYDQQSHQLYTFNGKSANVTVIDANSLQVVATIATTGKPEFAVNNAGKIFFNVEDKAELHVIDIASNKLIAKWPLPHCEEPTGLAMDVKNARLFSVCQNNTMVVTDASTGKQVASVAIGGHPDAAVYDADLATIYSSNGEGNLSVIKQIDANNYAPATNIKTFKGARTMAMDIATKTIYLPAIIDKQFAVMSYGNK</sequence>
<proteinExistence type="predicted"/>
<dbReference type="Gene3D" id="2.130.10.10">
    <property type="entry name" value="YVTN repeat-like/Quinoprotein amine dehydrogenase"/>
    <property type="match status" value="1"/>
</dbReference>
<reference evidence="2" key="1">
    <citation type="submission" date="2020-08" db="EMBL/GenBank/DDBJ databases">
        <title>Novel species isolated from subtropical streams in China.</title>
        <authorList>
            <person name="Lu H."/>
        </authorList>
    </citation>
    <scope>NUCLEOTIDE SEQUENCE</scope>
    <source>
        <strain evidence="2">KACC 12607</strain>
    </source>
</reference>
<keyword evidence="3" id="KW-1185">Reference proteome</keyword>
<accession>A0A923KJS2</accession>
<feature type="signal peptide" evidence="1">
    <location>
        <begin position="1"/>
        <end position="25"/>
    </location>
</feature>
<comment type="caution">
    <text evidence="2">The sequence shown here is derived from an EMBL/GenBank/DDBJ whole genome shotgun (WGS) entry which is preliminary data.</text>
</comment>
<organism evidence="2 3">
    <name type="scientific">Undibacterium jejuense</name>
    <dbReference type="NCBI Taxonomy" id="1344949"/>
    <lineage>
        <taxon>Bacteria</taxon>
        <taxon>Pseudomonadati</taxon>
        <taxon>Pseudomonadota</taxon>
        <taxon>Betaproteobacteria</taxon>
        <taxon>Burkholderiales</taxon>
        <taxon>Oxalobacteraceae</taxon>
        <taxon>Undibacterium</taxon>
    </lineage>
</organism>
<gene>
    <name evidence="2" type="ORF">H8K32_02720</name>
</gene>
<dbReference type="InterPro" id="IPR051200">
    <property type="entry name" value="Host-pathogen_enzymatic-act"/>
</dbReference>
<dbReference type="InterPro" id="IPR011048">
    <property type="entry name" value="Haem_d1_sf"/>
</dbReference>
<evidence type="ECO:0000256" key="1">
    <source>
        <dbReference type="SAM" id="SignalP"/>
    </source>
</evidence>
<dbReference type="PANTHER" id="PTHR47197:SF3">
    <property type="entry name" value="DIHYDRO-HEME D1 DEHYDROGENASE"/>
    <property type="match status" value="1"/>
</dbReference>
<name>A0A923KJS2_9BURK</name>
<feature type="chain" id="PRO_5036930797" evidence="1">
    <location>
        <begin position="26"/>
        <end position="326"/>
    </location>
</feature>